<evidence type="ECO:0000256" key="7">
    <source>
        <dbReference type="ARBA" id="ARBA00037847"/>
    </source>
</evidence>
<dbReference type="PROSITE" id="PS50866">
    <property type="entry name" value="GOLD"/>
    <property type="match status" value="1"/>
</dbReference>
<evidence type="ECO:0000256" key="6">
    <source>
        <dbReference type="ARBA" id="ARBA00023136"/>
    </source>
</evidence>
<keyword evidence="4 9" id="KW-0732">Signal</keyword>
<proteinExistence type="inferred from homology"/>
<keyword evidence="5 8" id="KW-1133">Transmembrane helix</keyword>
<dbReference type="EMBL" id="REGN01003662">
    <property type="protein sequence ID" value="RNA21447.1"/>
    <property type="molecule type" value="Genomic_DNA"/>
</dbReference>
<organism evidence="11 12">
    <name type="scientific">Brachionus plicatilis</name>
    <name type="common">Marine rotifer</name>
    <name type="synonym">Brachionus muelleri</name>
    <dbReference type="NCBI Taxonomy" id="10195"/>
    <lineage>
        <taxon>Eukaryota</taxon>
        <taxon>Metazoa</taxon>
        <taxon>Spiralia</taxon>
        <taxon>Gnathifera</taxon>
        <taxon>Rotifera</taxon>
        <taxon>Eurotatoria</taxon>
        <taxon>Monogononta</taxon>
        <taxon>Pseudotrocha</taxon>
        <taxon>Ploima</taxon>
        <taxon>Brachionidae</taxon>
        <taxon>Brachionus</taxon>
    </lineage>
</organism>
<gene>
    <name evidence="11" type="ORF">BpHYR1_018303</name>
</gene>
<dbReference type="Pfam" id="PF14934">
    <property type="entry name" value="TMEM254"/>
    <property type="match status" value="1"/>
</dbReference>
<evidence type="ECO:0000256" key="3">
    <source>
        <dbReference type="ARBA" id="ARBA00022692"/>
    </source>
</evidence>
<comment type="caution">
    <text evidence="11">The sequence shown here is derived from an EMBL/GenBank/DDBJ whole genome shotgun (WGS) entry which is preliminary data.</text>
</comment>
<dbReference type="Pfam" id="PF01105">
    <property type="entry name" value="EMP24_GP25L"/>
    <property type="match status" value="1"/>
</dbReference>
<feature type="transmembrane region" description="Helical" evidence="8">
    <location>
        <begin position="189"/>
        <end position="209"/>
    </location>
</feature>
<dbReference type="InterPro" id="IPR009038">
    <property type="entry name" value="GOLD_dom"/>
</dbReference>
<evidence type="ECO:0000256" key="2">
    <source>
        <dbReference type="ARBA" id="ARBA00007104"/>
    </source>
</evidence>
<evidence type="ECO:0000256" key="9">
    <source>
        <dbReference type="SAM" id="SignalP"/>
    </source>
</evidence>
<dbReference type="SUPFAM" id="SSF101576">
    <property type="entry name" value="Supernatant protein factor (SPF), C-terminal domain"/>
    <property type="match status" value="1"/>
</dbReference>
<feature type="transmembrane region" description="Helical" evidence="8">
    <location>
        <begin position="255"/>
        <end position="273"/>
    </location>
</feature>
<keyword evidence="6 8" id="KW-0472">Membrane</keyword>
<keyword evidence="12" id="KW-1185">Reference proteome</keyword>
<reference evidence="11 12" key="1">
    <citation type="journal article" date="2018" name="Sci. Rep.">
        <title>Genomic signatures of local adaptation to the degree of environmental predictability in rotifers.</title>
        <authorList>
            <person name="Franch-Gras L."/>
            <person name="Hahn C."/>
            <person name="Garcia-Roger E.M."/>
            <person name="Carmona M.J."/>
            <person name="Serra M."/>
            <person name="Gomez A."/>
        </authorList>
    </citation>
    <scope>NUCLEOTIDE SEQUENCE [LARGE SCALE GENOMIC DNA]</scope>
    <source>
        <strain evidence="11">HYR1</strain>
    </source>
</reference>
<comment type="similarity">
    <text evidence="2">Belongs to the EMP24/GP25L family.</text>
</comment>
<evidence type="ECO:0000256" key="4">
    <source>
        <dbReference type="ARBA" id="ARBA00022729"/>
    </source>
</evidence>
<evidence type="ECO:0000256" key="8">
    <source>
        <dbReference type="SAM" id="Phobius"/>
    </source>
</evidence>
<dbReference type="PANTHER" id="PTHR22811">
    <property type="entry name" value="TRANSMEMBRANE EMP24 DOMAIN-CONTAINING PROTEIN"/>
    <property type="match status" value="1"/>
</dbReference>
<dbReference type="AlphaFoldDB" id="A0A3M7RD51"/>
<evidence type="ECO:0000259" key="10">
    <source>
        <dbReference type="PROSITE" id="PS50866"/>
    </source>
</evidence>
<dbReference type="Proteomes" id="UP000276133">
    <property type="component" value="Unassembled WGS sequence"/>
</dbReference>
<dbReference type="GO" id="GO:0016020">
    <property type="term" value="C:membrane"/>
    <property type="evidence" value="ECO:0007669"/>
    <property type="project" value="UniProtKB-SubCell"/>
</dbReference>
<dbReference type="STRING" id="10195.A0A3M7RD51"/>
<feature type="signal peptide" evidence="9">
    <location>
        <begin position="1"/>
        <end position="17"/>
    </location>
</feature>
<dbReference type="InterPro" id="IPR028110">
    <property type="entry name" value="TMEM254"/>
</dbReference>
<dbReference type="OrthoDB" id="5976732at2759"/>
<name>A0A3M7RD51_BRAPC</name>
<protein>
    <submittedName>
        <fullName evidence="11">Transmembrane emp24 domain-containing 5-like</fullName>
    </submittedName>
</protein>
<dbReference type="GO" id="GO:0012505">
    <property type="term" value="C:endomembrane system"/>
    <property type="evidence" value="ECO:0007669"/>
    <property type="project" value="UniProtKB-SubCell"/>
</dbReference>
<evidence type="ECO:0000256" key="1">
    <source>
        <dbReference type="ARBA" id="ARBA00004479"/>
    </source>
</evidence>
<evidence type="ECO:0000313" key="11">
    <source>
        <dbReference type="EMBL" id="RNA21447.1"/>
    </source>
</evidence>
<keyword evidence="3 8" id="KW-0812">Transmembrane</keyword>
<feature type="domain" description="GOLD" evidence="10">
    <location>
        <begin position="31"/>
        <end position="113"/>
    </location>
</feature>
<feature type="transmembrane region" description="Helical" evidence="8">
    <location>
        <begin position="298"/>
        <end position="319"/>
    </location>
</feature>
<evidence type="ECO:0000256" key="5">
    <source>
        <dbReference type="ARBA" id="ARBA00022989"/>
    </source>
</evidence>
<dbReference type="InterPro" id="IPR015720">
    <property type="entry name" value="Emp24-like"/>
</dbReference>
<comment type="subcellular location">
    <subcellularLocation>
        <location evidence="7">Endomembrane system</location>
        <topology evidence="7">Single-pass membrane protein</topology>
    </subcellularLocation>
    <subcellularLocation>
        <location evidence="1">Membrane</location>
        <topology evidence="1">Single-pass type I membrane protein</topology>
    </subcellularLocation>
</comment>
<evidence type="ECO:0000313" key="12">
    <source>
        <dbReference type="Proteomes" id="UP000276133"/>
    </source>
</evidence>
<dbReference type="SMART" id="SM01190">
    <property type="entry name" value="EMP24_GP25L"/>
    <property type="match status" value="1"/>
</dbReference>
<feature type="chain" id="PRO_5018218576" evidence="9">
    <location>
        <begin position="18"/>
        <end position="360"/>
    </location>
</feature>
<accession>A0A3M7RD51</accession>
<dbReference type="InterPro" id="IPR036598">
    <property type="entry name" value="GOLD_dom_sf"/>
</dbReference>
<sequence>MLFLVLLVSLCFSYTHCLQAEIAVVIEPGQRECFHQYLISGLNMETDYQVINGGELDISYWITTPSNRILFTEAKKQGGQFQFKSEETGEYRFCFDNSFSRFAKKQVFFYLSSNDDFIDPNFPQSAVDTLNHLAKDDLGELADKLSNFQDLFNRVNTNLERAQHVQKLFQVYELADRSHLEDLFERVNFWSVINILIMIIVGAVQVYMIRSLFEDRSKIGKVLRGDATQSKSRLETQMESDSSQNVEYFKRPHPIWYGLIIPSMAYLGILAYMPDVIPFDYLGPLGTLSKYLYLNHRIVPIVILWMALATHLFEAIYVVKTANSLNINVKCRSRWFFQTLMLGYPSTRLINQYHASHKKK</sequence>